<dbReference type="EMBL" id="QJKJ01001895">
    <property type="protein sequence ID" value="RDY05356.1"/>
    <property type="molecule type" value="Genomic_DNA"/>
</dbReference>
<accession>A0A371HRE4</accession>
<dbReference type="Pfam" id="PF05633">
    <property type="entry name" value="ROH1-like"/>
    <property type="match status" value="1"/>
</dbReference>
<evidence type="ECO:0000256" key="4">
    <source>
        <dbReference type="ARBA" id="ARBA00023136"/>
    </source>
</evidence>
<dbReference type="PANTHER" id="PTHR31509">
    <property type="entry name" value="BPS1-LIKE PROTEIN"/>
    <property type="match status" value="1"/>
</dbReference>
<keyword evidence="3 7" id="KW-1133">Transmembrane helix</keyword>
<dbReference type="InterPro" id="IPR008511">
    <property type="entry name" value="ROH1-like"/>
</dbReference>
<comment type="subcellular location">
    <subcellularLocation>
        <location evidence="1">Membrane</location>
        <topology evidence="1">Single-pass membrane protein</topology>
    </subcellularLocation>
</comment>
<keyword evidence="4 7" id="KW-0472">Membrane</keyword>
<feature type="non-terminal residue" evidence="8">
    <location>
        <position position="1"/>
    </location>
</feature>
<feature type="region of interest" description="Disordered" evidence="6">
    <location>
        <begin position="252"/>
        <end position="277"/>
    </location>
</feature>
<reference evidence="8" key="1">
    <citation type="submission" date="2018-05" db="EMBL/GenBank/DDBJ databases">
        <title>Draft genome of Mucuna pruriens seed.</title>
        <authorList>
            <person name="Nnadi N.E."/>
            <person name="Vos R."/>
            <person name="Hasami M.H."/>
            <person name="Devisetty U.K."/>
            <person name="Aguiy J.C."/>
        </authorList>
    </citation>
    <scope>NUCLEOTIDE SEQUENCE [LARGE SCALE GENOMIC DNA]</scope>
    <source>
        <strain evidence="8">JCA_2017</strain>
    </source>
</reference>
<evidence type="ECO:0000256" key="3">
    <source>
        <dbReference type="ARBA" id="ARBA00022989"/>
    </source>
</evidence>
<dbReference type="STRING" id="157652.A0A371HRE4"/>
<dbReference type="Proteomes" id="UP000257109">
    <property type="component" value="Unassembled WGS sequence"/>
</dbReference>
<name>A0A371HRE4_MUCPR</name>
<dbReference type="AlphaFoldDB" id="A0A371HRE4"/>
<evidence type="ECO:0000313" key="9">
    <source>
        <dbReference type="Proteomes" id="UP000257109"/>
    </source>
</evidence>
<evidence type="ECO:0000313" key="8">
    <source>
        <dbReference type="EMBL" id="RDY05356.1"/>
    </source>
</evidence>
<comment type="caution">
    <text evidence="8">The sequence shown here is derived from an EMBL/GenBank/DDBJ whole genome shotgun (WGS) entry which is preliminary data.</text>
</comment>
<evidence type="ECO:0000256" key="6">
    <source>
        <dbReference type="SAM" id="MobiDB-lite"/>
    </source>
</evidence>
<feature type="compositionally biased region" description="Polar residues" evidence="6">
    <location>
        <begin position="252"/>
        <end position="265"/>
    </location>
</feature>
<feature type="transmembrane region" description="Helical" evidence="7">
    <location>
        <begin position="313"/>
        <end position="335"/>
    </location>
</feature>
<evidence type="ECO:0000256" key="2">
    <source>
        <dbReference type="ARBA" id="ARBA00022692"/>
    </source>
</evidence>
<evidence type="ECO:0000256" key="7">
    <source>
        <dbReference type="SAM" id="Phobius"/>
    </source>
</evidence>
<keyword evidence="9" id="KW-1185">Reference proteome</keyword>
<evidence type="ECO:0000256" key="5">
    <source>
        <dbReference type="ARBA" id="ARBA00035114"/>
    </source>
</evidence>
<proteinExistence type="inferred from homology"/>
<protein>
    <submittedName>
        <fullName evidence="8">Uncharacterized protein</fullName>
    </submittedName>
</protein>
<dbReference type="GO" id="GO:0016020">
    <property type="term" value="C:membrane"/>
    <property type="evidence" value="ECO:0007669"/>
    <property type="project" value="UniProtKB-SubCell"/>
</dbReference>
<comment type="similarity">
    <text evidence="5">Belongs to the ROH1 family.</text>
</comment>
<evidence type="ECO:0000256" key="1">
    <source>
        <dbReference type="ARBA" id="ARBA00004167"/>
    </source>
</evidence>
<dbReference type="OrthoDB" id="1878996at2759"/>
<gene>
    <name evidence="8" type="ORF">CR513_10813</name>
</gene>
<sequence length="464" mass="52295">MITLLPLQIPIFFFARFYPSPSSSKLLIGSKTETGEFNAAVFEGFQVISVVLVRFFGELVGAFAEGCDTVTMPATDNQGSSSSFSAFSRSIFGVRQEQVHSVEASNESDSCNLELGSFQKRVTDRFQDLSVASDEEFLSINWIQKLLDAFISCQEEFRTILLNNKEQVTKPPLDRMISELFERSVKALDICNASRDGIEKIRTWQKHLEIVFCALGSSKRALTEGQFRRARKALMDLALAMLDEKESGSVFSQRNRSFGRHNSSSSKDHHSAGHSRSHSWSVSRTWSAAKQLQSIASNLVPPRATEIAATSRLAIPVYTMNCILLIVLWTLVAAIPCQDRGLNIHFSVPRQVSWSVPVTVLHERITEEAKKRERRNSNGLLKEIHQVEISSRHLTDLIDSAQFPLADDQKTEVEHDVMELMRVCEAFRNGLDLLERQVREVFRKIMACRTEGLDYLGTSSHTEQ</sequence>
<keyword evidence="2 7" id="KW-0812">Transmembrane</keyword>
<organism evidence="8 9">
    <name type="scientific">Mucuna pruriens</name>
    <name type="common">Velvet bean</name>
    <name type="synonym">Dolichos pruriens</name>
    <dbReference type="NCBI Taxonomy" id="157652"/>
    <lineage>
        <taxon>Eukaryota</taxon>
        <taxon>Viridiplantae</taxon>
        <taxon>Streptophyta</taxon>
        <taxon>Embryophyta</taxon>
        <taxon>Tracheophyta</taxon>
        <taxon>Spermatophyta</taxon>
        <taxon>Magnoliopsida</taxon>
        <taxon>eudicotyledons</taxon>
        <taxon>Gunneridae</taxon>
        <taxon>Pentapetalae</taxon>
        <taxon>rosids</taxon>
        <taxon>fabids</taxon>
        <taxon>Fabales</taxon>
        <taxon>Fabaceae</taxon>
        <taxon>Papilionoideae</taxon>
        <taxon>50 kb inversion clade</taxon>
        <taxon>NPAAA clade</taxon>
        <taxon>indigoferoid/millettioid clade</taxon>
        <taxon>Phaseoleae</taxon>
        <taxon>Mucuna</taxon>
    </lineage>
</organism>